<dbReference type="GO" id="GO:0051301">
    <property type="term" value="P:cell division"/>
    <property type="evidence" value="ECO:0007669"/>
    <property type="project" value="UniProtKB-KW"/>
</dbReference>
<feature type="transmembrane region" description="Helical" evidence="7">
    <location>
        <begin position="213"/>
        <end position="234"/>
    </location>
</feature>
<evidence type="ECO:0000256" key="8">
    <source>
        <dbReference type="PIRSR" id="PIRSR600715-1"/>
    </source>
</evidence>
<keyword evidence="4 7" id="KW-0812">Transmembrane</keyword>
<keyword evidence="7" id="KW-0131">Cell cycle</keyword>
<comment type="caution">
    <text evidence="10">The sequence shown here is derived from an EMBL/GenBank/DDBJ whole genome shotgun (WGS) entry which is preliminary data.</text>
</comment>
<dbReference type="InterPro" id="IPR003524">
    <property type="entry name" value="PNAcMuramoyl-5peptid_Trfase"/>
</dbReference>
<feature type="transmembrane region" description="Helical" evidence="7">
    <location>
        <begin position="240"/>
        <end position="262"/>
    </location>
</feature>
<dbReference type="AlphaFoldDB" id="A0A101H055"/>
<dbReference type="HAMAP" id="MF_00038">
    <property type="entry name" value="MraY"/>
    <property type="match status" value="1"/>
</dbReference>
<evidence type="ECO:0000256" key="3">
    <source>
        <dbReference type="ARBA" id="ARBA00022679"/>
    </source>
</evidence>
<dbReference type="UniPathway" id="UPA00219"/>
<evidence type="ECO:0000256" key="7">
    <source>
        <dbReference type="HAMAP-Rule" id="MF_00038"/>
    </source>
</evidence>
<dbReference type="InterPro" id="IPR000715">
    <property type="entry name" value="Glycosyl_transferase_4"/>
</dbReference>
<keyword evidence="7" id="KW-0573">Peptidoglycan synthesis</keyword>
<dbReference type="GO" id="GO:0071555">
    <property type="term" value="P:cell wall organization"/>
    <property type="evidence" value="ECO:0007669"/>
    <property type="project" value="UniProtKB-KW"/>
</dbReference>
<dbReference type="GO" id="GO:0008963">
    <property type="term" value="F:phospho-N-acetylmuramoyl-pentapeptide-transferase activity"/>
    <property type="evidence" value="ECO:0007669"/>
    <property type="project" value="UniProtKB-UniRule"/>
</dbReference>
<comment type="pathway">
    <text evidence="7">Cell wall biogenesis; peptidoglycan biosynthesis.</text>
</comment>
<dbReference type="GO" id="GO:0009252">
    <property type="term" value="P:peptidoglycan biosynthetic process"/>
    <property type="evidence" value="ECO:0007669"/>
    <property type="project" value="UniProtKB-UniRule"/>
</dbReference>
<dbReference type="InterPro" id="IPR018480">
    <property type="entry name" value="PNAcMuramoyl-5peptid_Trfase_CS"/>
</dbReference>
<evidence type="ECO:0000256" key="6">
    <source>
        <dbReference type="ARBA" id="ARBA00023136"/>
    </source>
</evidence>
<dbReference type="PATRIC" id="fig|1236046.5.peg.60"/>
<dbReference type="Proteomes" id="UP000055014">
    <property type="component" value="Unassembled WGS sequence"/>
</dbReference>
<feature type="transmembrane region" description="Helical" evidence="7">
    <location>
        <begin position="56"/>
        <end position="89"/>
    </location>
</feature>
<keyword evidence="3 7" id="KW-0808">Transferase</keyword>
<reference evidence="10" key="1">
    <citation type="journal article" date="2015" name="MBio">
        <title>Genome-resolved metagenomic analysis reveals roles for candidate phyla and other microbial community members in biogeochemical transformations in oil reservoirs.</title>
        <authorList>
            <person name="Hu P."/>
            <person name="Tom L."/>
            <person name="Singh A."/>
            <person name="Thomas B.C."/>
            <person name="Baker B.J."/>
            <person name="Piceno Y.M."/>
            <person name="Andersen G.L."/>
            <person name="Banfield J.F."/>
        </authorList>
    </citation>
    <scope>NUCLEOTIDE SEQUENCE [LARGE SCALE GENOMIC DNA]</scope>
    <source>
        <strain evidence="10">46_47</strain>
        <strain evidence="11">46_70</strain>
    </source>
</reference>
<dbReference type="EMBL" id="LGGH01000058">
    <property type="protein sequence ID" value="KUK67893.1"/>
    <property type="molecule type" value="Genomic_DNA"/>
</dbReference>
<feature type="binding site" evidence="8">
    <location>
        <position position="163"/>
    </location>
    <ligand>
        <name>Mg(2+)</name>
        <dbReference type="ChEBI" id="CHEBI:18420"/>
    </ligand>
</feature>
<evidence type="ECO:0000313" key="14">
    <source>
        <dbReference type="Proteomes" id="UP000264215"/>
    </source>
</evidence>
<evidence type="ECO:0000256" key="1">
    <source>
        <dbReference type="ARBA" id="ARBA00004141"/>
    </source>
</evidence>
<comment type="caution">
    <text evidence="7">Lacks conserved residue(s) required for the propagation of feature annotation.</text>
</comment>
<organism evidence="10 12">
    <name type="scientific">Mesotoga infera</name>
    <dbReference type="NCBI Taxonomy" id="1236046"/>
    <lineage>
        <taxon>Bacteria</taxon>
        <taxon>Thermotogati</taxon>
        <taxon>Thermotogota</taxon>
        <taxon>Thermotogae</taxon>
        <taxon>Kosmotogales</taxon>
        <taxon>Kosmotogaceae</taxon>
        <taxon>Mesotoga</taxon>
    </lineage>
</organism>
<reference evidence="12 13" key="2">
    <citation type="journal article" date="2015" name="MBio">
        <title>Genome-Resolved Metagenomic Analysis Reveals Roles for Candidate Phyla and Other Microbial Community Members in Biogeochemical Transformations in Oil Reservoirs.</title>
        <authorList>
            <person name="Hu P."/>
            <person name="Tom L."/>
            <person name="Singh A."/>
            <person name="Thomas B.C."/>
            <person name="Baker B.J."/>
            <person name="Piceno Y.M."/>
            <person name="Andersen G.L."/>
            <person name="Banfield J.F."/>
        </authorList>
    </citation>
    <scope>NUCLEOTIDE SEQUENCE [LARGE SCALE GENOMIC DNA]</scope>
</reference>
<dbReference type="EMBL" id="LGGW01000036">
    <property type="protein sequence ID" value="KUK90402.1"/>
    <property type="molecule type" value="Genomic_DNA"/>
</dbReference>
<reference evidence="9 14" key="3">
    <citation type="journal article" date="2018" name="Nat. Biotechnol.">
        <title>A standardized bacterial taxonomy based on genome phylogeny substantially revises the tree of life.</title>
        <authorList>
            <person name="Parks D.H."/>
            <person name="Chuvochina M."/>
            <person name="Waite D.W."/>
            <person name="Rinke C."/>
            <person name="Skarshewski A."/>
            <person name="Chaumeil P.A."/>
            <person name="Hugenholtz P."/>
        </authorList>
    </citation>
    <scope>NUCLEOTIDE SEQUENCE [LARGE SCALE GENOMIC DNA]</scope>
    <source>
        <strain evidence="9">UBA9905</strain>
    </source>
</reference>
<accession>A0A101H055</accession>
<comment type="similarity">
    <text evidence="2 7">Belongs to the glycosyltransferase 4 family. MraY subfamily.</text>
</comment>
<dbReference type="GO" id="GO:0005886">
    <property type="term" value="C:plasma membrane"/>
    <property type="evidence" value="ECO:0007669"/>
    <property type="project" value="UniProtKB-SubCell"/>
</dbReference>
<keyword evidence="7" id="KW-0133">Cell shape</keyword>
<dbReference type="Pfam" id="PF00953">
    <property type="entry name" value="Glycos_transf_4"/>
    <property type="match status" value="1"/>
</dbReference>
<dbReference type="EC" id="2.7.8.13" evidence="7"/>
<comment type="catalytic activity">
    <reaction evidence="7">
        <text>UDP-N-acetyl-alpha-D-muramoyl-L-alanyl-gamma-D-glutamyl-meso-2,6-diaminopimeloyl-D-alanyl-D-alanine + di-trans,octa-cis-undecaprenyl phosphate = di-trans,octa-cis-undecaprenyl diphospho-N-acetyl-alpha-D-muramoyl-L-alanyl-D-glutamyl-meso-2,6-diaminopimeloyl-D-alanyl-D-alanine + UMP</text>
        <dbReference type="Rhea" id="RHEA:28386"/>
        <dbReference type="ChEBI" id="CHEBI:57865"/>
        <dbReference type="ChEBI" id="CHEBI:60392"/>
        <dbReference type="ChEBI" id="CHEBI:61386"/>
        <dbReference type="ChEBI" id="CHEBI:61387"/>
        <dbReference type="EC" id="2.7.8.13"/>
    </reaction>
</comment>
<comment type="function">
    <text evidence="7">Catalyzes the initial step of the lipid cycle reactions in the biosynthesis of the cell wall peptidoglycan: transfers peptidoglycan precursor phospho-MurNAc-pentapeptide from UDP-MurNAc-pentapeptide onto the lipid carrier undecaprenyl phosphate, yielding undecaprenyl-pyrophosphoryl-MurNAc-pentapeptide, known as lipid I.</text>
</comment>
<proteinExistence type="inferred from homology"/>
<feature type="transmembrane region" description="Helical" evidence="7">
    <location>
        <begin position="289"/>
        <end position="306"/>
    </location>
</feature>
<comment type="subcellular location">
    <subcellularLocation>
        <location evidence="7">Cell membrane</location>
        <topology evidence="7">Multi-pass membrane protein</topology>
    </subcellularLocation>
    <subcellularLocation>
        <location evidence="1">Membrane</location>
        <topology evidence="1">Multi-pass membrane protein</topology>
    </subcellularLocation>
</comment>
<feature type="binding site" evidence="8">
    <location>
        <position position="218"/>
    </location>
    <ligand>
        <name>Mg(2+)</name>
        <dbReference type="ChEBI" id="CHEBI:18420"/>
    </ligand>
</feature>
<keyword evidence="7 8" id="KW-0479">Metal-binding</keyword>
<feature type="transmembrane region" description="Helical" evidence="7">
    <location>
        <begin position="110"/>
        <end position="127"/>
    </location>
</feature>
<comment type="cofactor">
    <cofactor evidence="7 8">
        <name>Mg(2+)</name>
        <dbReference type="ChEBI" id="CHEBI:18420"/>
    </cofactor>
</comment>
<keyword evidence="7" id="KW-0132">Cell division</keyword>
<evidence type="ECO:0000313" key="9">
    <source>
        <dbReference type="EMBL" id="HCO69076.1"/>
    </source>
</evidence>
<dbReference type="PANTHER" id="PTHR22926">
    <property type="entry name" value="PHOSPHO-N-ACETYLMURAMOYL-PENTAPEPTIDE-TRANSFERASE"/>
    <property type="match status" value="1"/>
</dbReference>
<keyword evidence="6 7" id="KW-0472">Membrane</keyword>
<keyword evidence="5 7" id="KW-1133">Transmembrane helix</keyword>
<evidence type="ECO:0000256" key="2">
    <source>
        <dbReference type="ARBA" id="ARBA00005583"/>
    </source>
</evidence>
<dbReference type="PROSITE" id="PS01348">
    <property type="entry name" value="MRAY_2"/>
    <property type="match status" value="1"/>
</dbReference>
<dbReference type="GO" id="GO:0008360">
    <property type="term" value="P:regulation of cell shape"/>
    <property type="evidence" value="ECO:0007669"/>
    <property type="project" value="UniProtKB-KW"/>
</dbReference>
<evidence type="ECO:0000313" key="12">
    <source>
        <dbReference type="Proteomes" id="UP000054260"/>
    </source>
</evidence>
<evidence type="ECO:0000256" key="5">
    <source>
        <dbReference type="ARBA" id="ARBA00022989"/>
    </source>
</evidence>
<dbReference type="GO" id="GO:0046872">
    <property type="term" value="F:metal ion binding"/>
    <property type="evidence" value="ECO:0007669"/>
    <property type="project" value="UniProtKB-KW"/>
</dbReference>
<sequence>MHREALSFLLAFLLSALAIEPFKRYQRRKKIGQYIREEGPDLHNYKTGTPTAAGIIFLPIALAVALIFAFSVEILIVILSGVLFGIIGLVDDISKIVKKNASGLSGRKKLMLQLLSASIIVFLIQLVNPHTHIVLPLIGKIDFGFAYYPISAVIIAGMSNAVNLSDGVDGLAGSMYIFSLAPMLMLPAWQNGIIAPICGALAGFLWHNWFPATVFMGDTGSIGLGGMIAVMFSVDGREGYLLFFGMMFLVEMFSVIIQVFSFKTFGKRVFKMSPIHHHFELSNWKESKIAFRFSLIAFIGAVFGLLTW</sequence>
<protein>
    <recommendedName>
        <fullName evidence="7">Phospho-N-acetylmuramoyl-pentapeptide-transferase</fullName>
        <ecNumber evidence="7">2.7.8.13</ecNumber>
    </recommendedName>
    <alternativeName>
        <fullName evidence="7">UDP-MurNAc-pentapeptide phosphotransferase</fullName>
    </alternativeName>
</protein>
<dbReference type="PANTHER" id="PTHR22926:SF5">
    <property type="entry name" value="PHOSPHO-N-ACETYLMURAMOYL-PENTAPEPTIDE-TRANSFERASE HOMOLOG"/>
    <property type="match status" value="1"/>
</dbReference>
<evidence type="ECO:0000313" key="10">
    <source>
        <dbReference type="EMBL" id="KUK67893.1"/>
    </source>
</evidence>
<dbReference type="Proteomes" id="UP000054260">
    <property type="component" value="Unassembled WGS sequence"/>
</dbReference>
<evidence type="ECO:0000313" key="13">
    <source>
        <dbReference type="Proteomes" id="UP000055014"/>
    </source>
</evidence>
<evidence type="ECO:0000256" key="4">
    <source>
        <dbReference type="ARBA" id="ARBA00022692"/>
    </source>
</evidence>
<gene>
    <name evidence="7" type="primary">mraY</name>
    <name evidence="9" type="ORF">DIT26_00565</name>
    <name evidence="10" type="ORF">XD86_0524</name>
    <name evidence="11" type="ORF">XE02_0562</name>
</gene>
<keyword evidence="7" id="KW-1003">Cell membrane</keyword>
<dbReference type="EMBL" id="DQBS01000013">
    <property type="protein sequence ID" value="HCO69076.1"/>
    <property type="molecule type" value="Genomic_DNA"/>
</dbReference>
<evidence type="ECO:0000313" key="11">
    <source>
        <dbReference type="EMBL" id="KUK90402.1"/>
    </source>
</evidence>
<dbReference type="Proteomes" id="UP000264215">
    <property type="component" value="Unassembled WGS sequence"/>
</dbReference>
<dbReference type="PROSITE" id="PS01347">
    <property type="entry name" value="MRAY_1"/>
    <property type="match status" value="1"/>
</dbReference>
<keyword evidence="7 8" id="KW-0460">Magnesium</keyword>
<name>A0A101H055_9BACT</name>
<dbReference type="CDD" id="cd06852">
    <property type="entry name" value="GT_MraY"/>
    <property type="match status" value="1"/>
</dbReference>
<keyword evidence="7" id="KW-0961">Cell wall biogenesis/degradation</keyword>